<dbReference type="Proteomes" id="UP001642464">
    <property type="component" value="Unassembled WGS sequence"/>
</dbReference>
<evidence type="ECO:0000256" key="1">
    <source>
        <dbReference type="SAM" id="MobiDB-lite"/>
    </source>
</evidence>
<sequence>MSIKNAYFGRIPDKTCFFHSKWIFRKMHGIGCSKKIAESLHSLRVIWRGPNGLTLLMEAPDGQSVDEATGLIAVVSSHEDHEVMKLEGQKRAHCDYSTRFWSRARPGDRAFEQFLPKRVGLGATEATAVVETPPAGESEEILQSGVFAELPAPPPTEERLAILNGTLALAPAPEPEKAPEPTEEEEKEKDTTPMVGLSLGQGPKARNVFDTTDFDAEEKPEKRVLTKVEPTEEKTRKMAKVEPVEEKPVSAKVEPVEAPPAPTHSAEAVAPAELAQADEKPTPSLVKVEEIEQSKNS</sequence>
<evidence type="ECO:0000313" key="2">
    <source>
        <dbReference type="EMBL" id="CAK9093479.1"/>
    </source>
</evidence>
<proteinExistence type="predicted"/>
<keyword evidence="3" id="KW-1185">Reference proteome</keyword>
<protein>
    <submittedName>
        <fullName evidence="2">Pre-mRNA 3' end processing protein WDR33</fullName>
    </submittedName>
</protein>
<gene>
    <name evidence="2" type="ORF">SCF082_LOCUS43976</name>
</gene>
<name>A0ABP0QYU1_9DINO</name>
<organism evidence="2 3">
    <name type="scientific">Durusdinium trenchii</name>
    <dbReference type="NCBI Taxonomy" id="1381693"/>
    <lineage>
        <taxon>Eukaryota</taxon>
        <taxon>Sar</taxon>
        <taxon>Alveolata</taxon>
        <taxon>Dinophyceae</taxon>
        <taxon>Suessiales</taxon>
        <taxon>Symbiodiniaceae</taxon>
        <taxon>Durusdinium</taxon>
    </lineage>
</organism>
<feature type="region of interest" description="Disordered" evidence="1">
    <location>
        <begin position="170"/>
        <end position="297"/>
    </location>
</feature>
<accession>A0ABP0QYU1</accession>
<feature type="compositionally biased region" description="Basic and acidic residues" evidence="1">
    <location>
        <begin position="277"/>
        <end position="297"/>
    </location>
</feature>
<reference evidence="2 3" key="1">
    <citation type="submission" date="2024-02" db="EMBL/GenBank/DDBJ databases">
        <authorList>
            <person name="Chen Y."/>
            <person name="Shah S."/>
            <person name="Dougan E. K."/>
            <person name="Thang M."/>
            <person name="Chan C."/>
        </authorList>
    </citation>
    <scope>NUCLEOTIDE SEQUENCE [LARGE SCALE GENOMIC DNA]</scope>
</reference>
<evidence type="ECO:0000313" key="3">
    <source>
        <dbReference type="Proteomes" id="UP001642464"/>
    </source>
</evidence>
<dbReference type="EMBL" id="CAXAMM010040474">
    <property type="protein sequence ID" value="CAK9093479.1"/>
    <property type="molecule type" value="Genomic_DNA"/>
</dbReference>
<feature type="compositionally biased region" description="Basic and acidic residues" evidence="1">
    <location>
        <begin position="217"/>
        <end position="249"/>
    </location>
</feature>
<comment type="caution">
    <text evidence="2">The sequence shown here is derived from an EMBL/GenBank/DDBJ whole genome shotgun (WGS) entry which is preliminary data.</text>
</comment>
<feature type="compositionally biased region" description="Low complexity" evidence="1">
    <location>
        <begin position="266"/>
        <end position="275"/>
    </location>
</feature>